<keyword evidence="3" id="KW-0813">Transport</keyword>
<dbReference type="PRINTS" id="PR02025">
    <property type="entry name" value="AQUAPORIN12"/>
</dbReference>
<dbReference type="InterPro" id="IPR023271">
    <property type="entry name" value="Aquaporin-like"/>
</dbReference>
<dbReference type="PANTHER" id="PTHR21191:SF8">
    <property type="entry name" value="AQUAPORIN-12A-RELATED"/>
    <property type="match status" value="1"/>
</dbReference>
<evidence type="ECO:0000256" key="5">
    <source>
        <dbReference type="ARBA" id="ARBA00022737"/>
    </source>
</evidence>
<feature type="signal peptide" evidence="10">
    <location>
        <begin position="1"/>
        <end position="18"/>
    </location>
</feature>
<dbReference type="InterPro" id="IPR023265">
    <property type="entry name" value="Aquaporin_12"/>
</dbReference>
<accession>A0A8C5MNX3</accession>
<evidence type="ECO:0000256" key="4">
    <source>
        <dbReference type="ARBA" id="ARBA00022692"/>
    </source>
</evidence>
<dbReference type="Ensembl" id="ENSLLET00000017139.1">
    <property type="protein sequence ID" value="ENSLLEP00000016510.1"/>
    <property type="gene ID" value="ENSLLEG00000010515.1"/>
</dbReference>
<dbReference type="Pfam" id="PF00230">
    <property type="entry name" value="MIP"/>
    <property type="match status" value="1"/>
</dbReference>
<feature type="transmembrane region" description="Helical" evidence="8">
    <location>
        <begin position="159"/>
        <end position="177"/>
    </location>
</feature>
<reference evidence="11" key="1">
    <citation type="submission" date="2025-08" db="UniProtKB">
        <authorList>
            <consortium name="Ensembl"/>
        </authorList>
    </citation>
    <scope>IDENTIFICATION</scope>
</reference>
<dbReference type="GO" id="GO:0071391">
    <property type="term" value="P:cellular response to estrogen stimulus"/>
    <property type="evidence" value="ECO:0007669"/>
    <property type="project" value="Ensembl"/>
</dbReference>
<dbReference type="GO" id="GO:0005737">
    <property type="term" value="C:cytoplasm"/>
    <property type="evidence" value="ECO:0007669"/>
    <property type="project" value="TreeGrafter"/>
</dbReference>
<sequence length="317" mass="34990">MAGLNILVTFFAAALCLSQLVRYLGKKLLPSRLHVCTVSELAGAFQLGACTLELRMLMEIGMWGGGFGPDVNMTLLFLLFVAHGFTFSGASANSVVSVQEFLKRDCPLIDTLAKLLSQYAGMAAANLVTSWYWTLELTEFHTIQNMMAQDCSPALQTPLHQGVFVEGLCAFCYLLVIQRFQRIKLIYRVPVTALTVTLLVFTAGSYTGAFFNPTLAYILTFHCPGKTFQEYALVYWGGSLIGMVLALFIYEGNVPLLFQKNLLYSQKGKYRTPKGKTLQASSPTASNDAKSPAKKRNKQNKDQSKNEKKLKANTVAD</sequence>
<feature type="transmembrane region" description="Helical" evidence="8">
    <location>
        <begin position="231"/>
        <end position="250"/>
    </location>
</feature>
<keyword evidence="12" id="KW-1185">Reference proteome</keyword>
<evidence type="ECO:0000256" key="10">
    <source>
        <dbReference type="SAM" id="SignalP"/>
    </source>
</evidence>
<evidence type="ECO:0000256" key="6">
    <source>
        <dbReference type="ARBA" id="ARBA00022989"/>
    </source>
</evidence>
<name>A0A8C5MNX3_9ANUR</name>
<evidence type="ECO:0000256" key="2">
    <source>
        <dbReference type="ARBA" id="ARBA00005900"/>
    </source>
</evidence>
<keyword evidence="4 8" id="KW-0812">Transmembrane</keyword>
<dbReference type="OrthoDB" id="1580043at2759"/>
<proteinExistence type="inferred from homology"/>
<dbReference type="GO" id="GO:0015267">
    <property type="term" value="F:channel activity"/>
    <property type="evidence" value="ECO:0007669"/>
    <property type="project" value="InterPro"/>
</dbReference>
<evidence type="ECO:0000256" key="9">
    <source>
        <dbReference type="SAM" id="MobiDB-lite"/>
    </source>
</evidence>
<evidence type="ECO:0000256" key="8">
    <source>
        <dbReference type="PIRNR" id="PIRNR017529"/>
    </source>
</evidence>
<evidence type="ECO:0000313" key="12">
    <source>
        <dbReference type="Proteomes" id="UP000694569"/>
    </source>
</evidence>
<feature type="compositionally biased region" description="Basic and acidic residues" evidence="9">
    <location>
        <begin position="299"/>
        <end position="310"/>
    </location>
</feature>
<dbReference type="GO" id="GO:0016020">
    <property type="term" value="C:membrane"/>
    <property type="evidence" value="ECO:0007669"/>
    <property type="project" value="UniProtKB-SubCell"/>
</dbReference>
<evidence type="ECO:0000256" key="1">
    <source>
        <dbReference type="ARBA" id="ARBA00004141"/>
    </source>
</evidence>
<protein>
    <recommendedName>
        <fullName evidence="8">Aquaporin</fullName>
    </recommendedName>
</protein>
<feature type="chain" id="PRO_5034321642" description="Aquaporin" evidence="10">
    <location>
        <begin position="19"/>
        <end position="317"/>
    </location>
</feature>
<keyword evidence="10" id="KW-0732">Signal</keyword>
<organism evidence="11 12">
    <name type="scientific">Leptobrachium leishanense</name>
    <name type="common">Leishan spiny toad</name>
    <dbReference type="NCBI Taxonomy" id="445787"/>
    <lineage>
        <taxon>Eukaryota</taxon>
        <taxon>Metazoa</taxon>
        <taxon>Chordata</taxon>
        <taxon>Craniata</taxon>
        <taxon>Vertebrata</taxon>
        <taxon>Euteleostomi</taxon>
        <taxon>Amphibia</taxon>
        <taxon>Batrachia</taxon>
        <taxon>Anura</taxon>
        <taxon>Pelobatoidea</taxon>
        <taxon>Megophryidae</taxon>
        <taxon>Leptobrachium</taxon>
    </lineage>
</organism>
<feature type="transmembrane region" description="Helical" evidence="8">
    <location>
        <begin position="189"/>
        <end position="211"/>
    </location>
</feature>
<evidence type="ECO:0000256" key="7">
    <source>
        <dbReference type="ARBA" id="ARBA00023136"/>
    </source>
</evidence>
<dbReference type="FunFam" id="1.20.1080.10:FF:000018">
    <property type="entry name" value="Aquaporin"/>
    <property type="match status" value="1"/>
</dbReference>
<dbReference type="Proteomes" id="UP000694569">
    <property type="component" value="Unplaced"/>
</dbReference>
<comment type="subcellular location">
    <subcellularLocation>
        <location evidence="1">Membrane</location>
        <topology evidence="1">Multi-pass membrane protein</topology>
    </subcellularLocation>
</comment>
<dbReference type="AlphaFoldDB" id="A0A8C5MNX3"/>
<dbReference type="InterPro" id="IPR000425">
    <property type="entry name" value="MIP"/>
</dbReference>
<dbReference type="GeneTree" id="ENSGT00530000063816"/>
<dbReference type="PANTHER" id="PTHR21191">
    <property type="entry name" value="AQUAPORIN"/>
    <property type="match status" value="1"/>
</dbReference>
<feature type="compositionally biased region" description="Polar residues" evidence="9">
    <location>
        <begin position="278"/>
        <end position="289"/>
    </location>
</feature>
<keyword evidence="5" id="KW-0677">Repeat</keyword>
<dbReference type="PIRSF" id="PIRSF017529">
    <property type="entry name" value="Aquaporin_11/12"/>
    <property type="match status" value="1"/>
</dbReference>
<dbReference type="InterPro" id="IPR051883">
    <property type="entry name" value="AQP11/12_channel"/>
</dbReference>
<comment type="similarity">
    <text evidence="2">Belongs to the MIP/aquaporin (TC 1.A.8) family. AQP11/AQP12 subfamily.</text>
</comment>
<evidence type="ECO:0000256" key="3">
    <source>
        <dbReference type="ARBA" id="ARBA00022448"/>
    </source>
</evidence>
<comment type="caution">
    <text evidence="8">Lacks conserved residue(s) required for the propagation of feature annotation.</text>
</comment>
<feature type="region of interest" description="Disordered" evidence="9">
    <location>
        <begin position="271"/>
        <end position="317"/>
    </location>
</feature>
<keyword evidence="7 8" id="KW-0472">Membrane</keyword>
<dbReference type="InterPro" id="IPR016697">
    <property type="entry name" value="Aquaporin_11/12"/>
</dbReference>
<dbReference type="SUPFAM" id="SSF81338">
    <property type="entry name" value="Aquaporin-like"/>
    <property type="match status" value="1"/>
</dbReference>
<keyword evidence="6 8" id="KW-1133">Transmembrane helix</keyword>
<dbReference type="Gene3D" id="1.20.1080.10">
    <property type="entry name" value="Glycerol uptake facilitator protein"/>
    <property type="match status" value="1"/>
</dbReference>
<evidence type="ECO:0000313" key="11">
    <source>
        <dbReference type="Ensembl" id="ENSLLEP00000016510.1"/>
    </source>
</evidence>
<reference evidence="11" key="2">
    <citation type="submission" date="2025-09" db="UniProtKB">
        <authorList>
            <consortium name="Ensembl"/>
        </authorList>
    </citation>
    <scope>IDENTIFICATION</scope>
</reference>